<sequence>MATNLKTAIDNGFRAASKSKKRPCYHPQRSRSPRSPPPSFPASSSAEISMQGVSNQLLQRCLGGCIHATCAGTEVVAARGLVYIGASYGVASNTISLVSLGYDKLPYKHLITAAVQSLFLRLDELSLAVEFVKGFSGYLLVTRTGNAAVESKQWKCATPGA</sequence>
<proteinExistence type="predicted"/>
<dbReference type="Proteomes" id="UP000054321">
    <property type="component" value="Unassembled WGS sequence"/>
</dbReference>
<protein>
    <submittedName>
        <fullName evidence="2">Uncharacterized protein</fullName>
    </submittedName>
</protein>
<feature type="region of interest" description="Disordered" evidence="1">
    <location>
        <begin position="1"/>
        <end position="45"/>
    </location>
</feature>
<name>A0A0C3GP42_OIDMZ</name>
<dbReference type="InParanoid" id="A0A0C3GP42"/>
<reference evidence="3" key="2">
    <citation type="submission" date="2015-01" db="EMBL/GenBank/DDBJ databases">
        <title>Evolutionary Origins and Diversification of the Mycorrhizal Mutualists.</title>
        <authorList>
            <consortium name="DOE Joint Genome Institute"/>
            <consortium name="Mycorrhizal Genomics Consortium"/>
            <person name="Kohler A."/>
            <person name="Kuo A."/>
            <person name="Nagy L.G."/>
            <person name="Floudas D."/>
            <person name="Copeland A."/>
            <person name="Barry K.W."/>
            <person name="Cichocki N."/>
            <person name="Veneault-Fourrey C."/>
            <person name="LaButti K."/>
            <person name="Lindquist E.A."/>
            <person name="Lipzen A."/>
            <person name="Lundell T."/>
            <person name="Morin E."/>
            <person name="Murat C."/>
            <person name="Riley R."/>
            <person name="Ohm R."/>
            <person name="Sun H."/>
            <person name="Tunlid A."/>
            <person name="Henrissat B."/>
            <person name="Grigoriev I.V."/>
            <person name="Hibbett D.S."/>
            <person name="Martin F."/>
        </authorList>
    </citation>
    <scope>NUCLEOTIDE SEQUENCE [LARGE SCALE GENOMIC DNA]</scope>
    <source>
        <strain evidence="3">Zn</strain>
    </source>
</reference>
<evidence type="ECO:0000313" key="2">
    <source>
        <dbReference type="EMBL" id="KIM93164.1"/>
    </source>
</evidence>
<keyword evidence="3" id="KW-1185">Reference proteome</keyword>
<reference evidence="2 3" key="1">
    <citation type="submission" date="2014-04" db="EMBL/GenBank/DDBJ databases">
        <authorList>
            <consortium name="DOE Joint Genome Institute"/>
            <person name="Kuo A."/>
            <person name="Martino E."/>
            <person name="Perotto S."/>
            <person name="Kohler A."/>
            <person name="Nagy L.G."/>
            <person name="Floudas D."/>
            <person name="Copeland A."/>
            <person name="Barry K.W."/>
            <person name="Cichocki N."/>
            <person name="Veneault-Fourrey C."/>
            <person name="LaButti K."/>
            <person name="Lindquist E.A."/>
            <person name="Lipzen A."/>
            <person name="Lundell T."/>
            <person name="Morin E."/>
            <person name="Murat C."/>
            <person name="Sun H."/>
            <person name="Tunlid A."/>
            <person name="Henrissat B."/>
            <person name="Grigoriev I.V."/>
            <person name="Hibbett D.S."/>
            <person name="Martin F."/>
            <person name="Nordberg H.P."/>
            <person name="Cantor M.N."/>
            <person name="Hua S.X."/>
        </authorList>
    </citation>
    <scope>NUCLEOTIDE SEQUENCE [LARGE SCALE GENOMIC DNA]</scope>
    <source>
        <strain evidence="2 3">Zn</strain>
    </source>
</reference>
<evidence type="ECO:0000256" key="1">
    <source>
        <dbReference type="SAM" id="MobiDB-lite"/>
    </source>
</evidence>
<dbReference type="HOGENOM" id="CLU_1644214_0_0_1"/>
<evidence type="ECO:0000313" key="3">
    <source>
        <dbReference type="Proteomes" id="UP000054321"/>
    </source>
</evidence>
<dbReference type="AlphaFoldDB" id="A0A0C3GP42"/>
<accession>A0A0C3GP42</accession>
<feature type="compositionally biased region" description="Basic residues" evidence="1">
    <location>
        <begin position="17"/>
        <end position="32"/>
    </location>
</feature>
<organism evidence="2 3">
    <name type="scientific">Oidiodendron maius (strain Zn)</name>
    <dbReference type="NCBI Taxonomy" id="913774"/>
    <lineage>
        <taxon>Eukaryota</taxon>
        <taxon>Fungi</taxon>
        <taxon>Dikarya</taxon>
        <taxon>Ascomycota</taxon>
        <taxon>Pezizomycotina</taxon>
        <taxon>Leotiomycetes</taxon>
        <taxon>Leotiomycetes incertae sedis</taxon>
        <taxon>Myxotrichaceae</taxon>
        <taxon>Oidiodendron</taxon>
    </lineage>
</organism>
<gene>
    <name evidence="2" type="ORF">OIDMADRAFT_35956</name>
</gene>
<dbReference type="EMBL" id="KN832898">
    <property type="protein sequence ID" value="KIM93164.1"/>
    <property type="molecule type" value="Genomic_DNA"/>
</dbReference>